<evidence type="ECO:0000313" key="1">
    <source>
        <dbReference type="EMBL" id="KAF9528855.1"/>
    </source>
</evidence>
<protein>
    <recommendedName>
        <fullName evidence="3">F-box domain-containing protein</fullName>
    </recommendedName>
</protein>
<evidence type="ECO:0000313" key="2">
    <source>
        <dbReference type="Proteomes" id="UP000807306"/>
    </source>
</evidence>
<dbReference type="AlphaFoldDB" id="A0A9P6EGY4"/>
<keyword evidence="2" id="KW-1185">Reference proteome</keyword>
<proteinExistence type="predicted"/>
<dbReference type="OrthoDB" id="2269034at2759"/>
<dbReference type="EMBL" id="MU157850">
    <property type="protein sequence ID" value="KAF9528855.1"/>
    <property type="molecule type" value="Genomic_DNA"/>
</dbReference>
<sequence length="481" mass="54427">MVADVSSPPLDAGSDFGAVGNHRRPLNFTTALPFELSAKIFLHCLPALPSLEIFEHCDLSKILPTLLALSSVCQAWRLIAWSTPELWTTLLIECKGFQLKPDLSFVKKSLHRSGNFPLAIRFGFDQSTRISDFGSTIHDVVKLICTHAHRWTVLQLSAPFSVISLMKASEDCHPVNLSCLIIHSFPDMEIGYSSTSTKPPIFSLGQSILPSPSRLSIHHIKCQNIHIDFSQLRHFYAGVITPLEFTNILRLVPRMASLSCTLSDYGIDNTQSLGPANTEMVYSQHMKSLKLGFNDTEVIVLDFLTFPSLEHFECCKLDFESLKRFFLRSGSRLTRLLLNQDVSNRKLVELLYLAPILRELTIEYCALQAEFFQHLWETATQKNDEAAFLSHLRVIHYTMVNMVHPGLFQWSNLSTWRIDPRGSAAWTRPLHRLTFKSTAQKDFEINFAAGDRAEILRLVESGLDVRILDRDGVDVLTSRIL</sequence>
<comment type="caution">
    <text evidence="1">The sequence shown here is derived from an EMBL/GenBank/DDBJ whole genome shotgun (WGS) entry which is preliminary data.</text>
</comment>
<dbReference type="Proteomes" id="UP000807306">
    <property type="component" value="Unassembled WGS sequence"/>
</dbReference>
<organism evidence="1 2">
    <name type="scientific">Crepidotus variabilis</name>
    <dbReference type="NCBI Taxonomy" id="179855"/>
    <lineage>
        <taxon>Eukaryota</taxon>
        <taxon>Fungi</taxon>
        <taxon>Dikarya</taxon>
        <taxon>Basidiomycota</taxon>
        <taxon>Agaricomycotina</taxon>
        <taxon>Agaricomycetes</taxon>
        <taxon>Agaricomycetidae</taxon>
        <taxon>Agaricales</taxon>
        <taxon>Agaricineae</taxon>
        <taxon>Crepidotaceae</taxon>
        <taxon>Crepidotus</taxon>
    </lineage>
</organism>
<name>A0A9P6EGY4_9AGAR</name>
<gene>
    <name evidence="1" type="ORF">CPB83DRAFT_853850</name>
</gene>
<evidence type="ECO:0008006" key="3">
    <source>
        <dbReference type="Google" id="ProtNLM"/>
    </source>
</evidence>
<reference evidence="1" key="1">
    <citation type="submission" date="2020-11" db="EMBL/GenBank/DDBJ databases">
        <authorList>
            <consortium name="DOE Joint Genome Institute"/>
            <person name="Ahrendt S."/>
            <person name="Riley R."/>
            <person name="Andreopoulos W."/>
            <person name="Labutti K."/>
            <person name="Pangilinan J."/>
            <person name="Ruiz-Duenas F.J."/>
            <person name="Barrasa J.M."/>
            <person name="Sanchez-Garcia M."/>
            <person name="Camarero S."/>
            <person name="Miyauchi S."/>
            <person name="Serrano A."/>
            <person name="Linde D."/>
            <person name="Babiker R."/>
            <person name="Drula E."/>
            <person name="Ayuso-Fernandez I."/>
            <person name="Pacheco R."/>
            <person name="Padilla G."/>
            <person name="Ferreira P."/>
            <person name="Barriuso J."/>
            <person name="Kellner H."/>
            <person name="Castanera R."/>
            <person name="Alfaro M."/>
            <person name="Ramirez L."/>
            <person name="Pisabarro A.G."/>
            <person name="Kuo A."/>
            <person name="Tritt A."/>
            <person name="Lipzen A."/>
            <person name="He G."/>
            <person name="Yan M."/>
            <person name="Ng V."/>
            <person name="Cullen D."/>
            <person name="Martin F."/>
            <person name="Rosso M.-N."/>
            <person name="Henrissat B."/>
            <person name="Hibbett D."/>
            <person name="Martinez A.T."/>
            <person name="Grigoriev I.V."/>
        </authorList>
    </citation>
    <scope>NUCLEOTIDE SEQUENCE</scope>
    <source>
        <strain evidence="1">CBS 506.95</strain>
    </source>
</reference>
<accession>A0A9P6EGY4</accession>